<gene>
    <name evidence="2" type="ORF">JGI1_01511</name>
</gene>
<feature type="signal peptide" evidence="1">
    <location>
        <begin position="1"/>
        <end position="20"/>
    </location>
</feature>
<dbReference type="AlphaFoldDB" id="A0A0S4N5H3"/>
<dbReference type="EMBL" id="FAOO01000010">
    <property type="protein sequence ID" value="CUU06430.1"/>
    <property type="molecule type" value="Genomic_DNA"/>
</dbReference>
<accession>A0A0S4N5H3</accession>
<dbReference type="OrthoDB" id="1442313at2"/>
<feature type="chain" id="PRO_5006624822" evidence="1">
    <location>
        <begin position="21"/>
        <end position="127"/>
    </location>
</feature>
<reference evidence="3" key="1">
    <citation type="submission" date="2015-11" db="EMBL/GenBank/DDBJ databases">
        <authorList>
            <person name="Varghese N."/>
        </authorList>
    </citation>
    <scope>NUCLEOTIDE SEQUENCE [LARGE SCALE GENOMIC DNA]</scope>
</reference>
<proteinExistence type="predicted"/>
<evidence type="ECO:0000256" key="1">
    <source>
        <dbReference type="SAM" id="SignalP"/>
    </source>
</evidence>
<organism evidence="2 3">
    <name type="scientific">Candidatus Thermokryptus mobilis</name>
    <dbReference type="NCBI Taxonomy" id="1643428"/>
    <lineage>
        <taxon>Bacteria</taxon>
        <taxon>Pseudomonadati</taxon>
        <taxon>Candidatus Kryptoniota</taxon>
        <taxon>Candidatus Thermokryptus</taxon>
    </lineage>
</organism>
<evidence type="ECO:0000313" key="3">
    <source>
        <dbReference type="Proteomes" id="UP000320623"/>
    </source>
</evidence>
<keyword evidence="1" id="KW-0732">Signal</keyword>
<protein>
    <submittedName>
        <fullName evidence="2">Uncharacterized protein</fullName>
    </submittedName>
</protein>
<dbReference type="RefSeq" id="WP_140945254.1">
    <property type="nucleotide sequence ID" value="NZ_FAOO01000010.1"/>
</dbReference>
<dbReference type="STRING" id="1643428.GCA_001442855_01478"/>
<dbReference type="Proteomes" id="UP000320623">
    <property type="component" value="Unassembled WGS sequence"/>
</dbReference>
<sequence>MKTIKFFAFVLMLLFFSASAVISQGSKGATAKKVTLKGEILDLACYVAGEKKGAEHKKCAEMCIKGGAPIGILTDDGKVYLLVENHQKPEPYEKCKEFAAEKVTVTGSLYQRGGLAGVVVESVEPSK</sequence>
<name>A0A0S4N5H3_9BACT</name>
<evidence type="ECO:0000313" key="2">
    <source>
        <dbReference type="EMBL" id="CUU06430.1"/>
    </source>
</evidence>
<keyword evidence="3" id="KW-1185">Reference proteome</keyword>